<sequence>MNIFRIAGDAAHLVSIFLLIHKIHLSKSCRGISFKSQLLYFLVFAMRYSNLLSVGSSWSWLFTLYMFVMRVFFLGSSAYVLYLMRIRFRPTHDPAIDTIRLEYLIAPAAVLGVLTHYRYEHSNTLYEILWATSIYLEAVAILPQLFMLQRTGEAETITTHYIFALGAYRALYIPNWIWRLATEKFWDPISILSGLVQTGLYLDFFYVYFTKVMKGQKFELPA</sequence>
<feature type="transmembrane region" description="Helical" evidence="11">
    <location>
        <begin position="189"/>
        <end position="209"/>
    </location>
</feature>
<dbReference type="EMBL" id="JAPDMQ010000012">
    <property type="protein sequence ID" value="KAK0540511.1"/>
    <property type="molecule type" value="Genomic_DNA"/>
</dbReference>
<dbReference type="GO" id="GO:0005789">
    <property type="term" value="C:endoplasmic reticulum membrane"/>
    <property type="evidence" value="ECO:0007669"/>
    <property type="project" value="UniProtKB-SubCell"/>
</dbReference>
<name>A0AAN6GLT4_9BASI</name>
<keyword evidence="5 11" id="KW-0256">Endoplasmic reticulum</keyword>
<comment type="similarity">
    <text evidence="2 11">Belongs to the ERD2 family.</text>
</comment>
<feature type="transmembrane region" description="Helical" evidence="11">
    <location>
        <begin position="160"/>
        <end position="177"/>
    </location>
</feature>
<evidence type="ECO:0000256" key="6">
    <source>
        <dbReference type="ARBA" id="ARBA00022892"/>
    </source>
</evidence>
<dbReference type="PROSITE" id="PS00952">
    <property type="entry name" value="ER_LUMEN_RECEPTOR_2"/>
    <property type="match status" value="1"/>
</dbReference>
<dbReference type="PANTHER" id="PTHR10585">
    <property type="entry name" value="ER LUMEN PROTEIN RETAINING RECEPTOR"/>
    <property type="match status" value="1"/>
</dbReference>
<keyword evidence="6" id="KW-0931">ER-Golgi transport</keyword>
<organism evidence="12 13">
    <name type="scientific">Tilletia horrida</name>
    <dbReference type="NCBI Taxonomy" id="155126"/>
    <lineage>
        <taxon>Eukaryota</taxon>
        <taxon>Fungi</taxon>
        <taxon>Dikarya</taxon>
        <taxon>Basidiomycota</taxon>
        <taxon>Ustilaginomycotina</taxon>
        <taxon>Exobasidiomycetes</taxon>
        <taxon>Tilletiales</taxon>
        <taxon>Tilletiaceae</taxon>
        <taxon>Tilletia</taxon>
    </lineage>
</organism>
<evidence type="ECO:0000256" key="1">
    <source>
        <dbReference type="ARBA" id="ARBA00004477"/>
    </source>
</evidence>
<dbReference type="GO" id="GO:0046923">
    <property type="term" value="F:ER retention sequence binding"/>
    <property type="evidence" value="ECO:0007669"/>
    <property type="project" value="InterPro"/>
</dbReference>
<keyword evidence="13" id="KW-1185">Reference proteome</keyword>
<keyword evidence="10 11" id="KW-0675">Receptor</keyword>
<feature type="transmembrane region" description="Helical" evidence="11">
    <location>
        <begin position="37"/>
        <end position="54"/>
    </location>
</feature>
<evidence type="ECO:0000256" key="10">
    <source>
        <dbReference type="ARBA" id="ARBA00023170"/>
    </source>
</evidence>
<dbReference type="GO" id="GO:0006621">
    <property type="term" value="P:protein retention in ER lumen"/>
    <property type="evidence" value="ECO:0007669"/>
    <property type="project" value="InterPro"/>
</dbReference>
<comment type="subcellular location">
    <subcellularLocation>
        <location evidence="1 11">Endoplasmic reticulum membrane</location>
        <topology evidence="1 11">Multi-pass membrane protein</topology>
    </subcellularLocation>
</comment>
<feature type="transmembrane region" description="Helical" evidence="11">
    <location>
        <begin position="60"/>
        <end position="82"/>
    </location>
</feature>
<feature type="transmembrane region" description="Helical" evidence="11">
    <location>
        <begin position="125"/>
        <end position="148"/>
    </location>
</feature>
<dbReference type="InterPro" id="IPR000133">
    <property type="entry name" value="ER_ret_rcpt"/>
</dbReference>
<dbReference type="GO" id="GO:0015031">
    <property type="term" value="P:protein transport"/>
    <property type="evidence" value="ECO:0007669"/>
    <property type="project" value="UniProtKB-KW"/>
</dbReference>
<proteinExistence type="inferred from homology"/>
<evidence type="ECO:0000256" key="8">
    <source>
        <dbReference type="ARBA" id="ARBA00022989"/>
    </source>
</evidence>
<dbReference type="PROSITE" id="PS00951">
    <property type="entry name" value="ER_LUMEN_RECEPTOR_1"/>
    <property type="match status" value="1"/>
</dbReference>
<dbReference type="AlphaFoldDB" id="A0AAN6GLT4"/>
<feature type="transmembrane region" description="Helical" evidence="11">
    <location>
        <begin position="103"/>
        <end position="119"/>
    </location>
</feature>
<keyword evidence="4 11" id="KW-0812">Transmembrane</keyword>
<dbReference type="PRINTS" id="PR00660">
    <property type="entry name" value="ERLUMENR"/>
</dbReference>
<evidence type="ECO:0000313" key="12">
    <source>
        <dbReference type="EMBL" id="KAK0540511.1"/>
    </source>
</evidence>
<evidence type="ECO:0000256" key="4">
    <source>
        <dbReference type="ARBA" id="ARBA00022692"/>
    </source>
</evidence>
<protein>
    <recommendedName>
        <fullName evidence="11">ER lumen protein-retaining receptor</fullName>
    </recommendedName>
</protein>
<evidence type="ECO:0000256" key="3">
    <source>
        <dbReference type="ARBA" id="ARBA00022448"/>
    </source>
</evidence>
<evidence type="ECO:0000256" key="11">
    <source>
        <dbReference type="RuleBase" id="RU000634"/>
    </source>
</evidence>
<keyword evidence="7 11" id="KW-0653">Protein transport</keyword>
<keyword evidence="9 11" id="KW-0472">Membrane</keyword>
<accession>A0AAN6GLT4</accession>
<evidence type="ECO:0000313" key="13">
    <source>
        <dbReference type="Proteomes" id="UP001176521"/>
    </source>
</evidence>
<dbReference type="Pfam" id="PF00810">
    <property type="entry name" value="ER_lumen_recept"/>
    <property type="match status" value="1"/>
</dbReference>
<evidence type="ECO:0000256" key="2">
    <source>
        <dbReference type="ARBA" id="ARBA00010120"/>
    </source>
</evidence>
<keyword evidence="8 11" id="KW-1133">Transmembrane helix</keyword>
<dbReference type="Proteomes" id="UP001176521">
    <property type="component" value="Unassembled WGS sequence"/>
</dbReference>
<reference evidence="12" key="1">
    <citation type="journal article" date="2023" name="PhytoFront">
        <title>Draft Genome Resources of Seven Strains of Tilletia horrida, Causal Agent of Kernel Smut of Rice.</title>
        <authorList>
            <person name="Khanal S."/>
            <person name="Antony Babu S."/>
            <person name="Zhou X.G."/>
        </authorList>
    </citation>
    <scope>NUCLEOTIDE SEQUENCE</scope>
    <source>
        <strain evidence="12">TX3</strain>
    </source>
</reference>
<evidence type="ECO:0000256" key="5">
    <source>
        <dbReference type="ARBA" id="ARBA00022824"/>
    </source>
</evidence>
<evidence type="ECO:0000256" key="7">
    <source>
        <dbReference type="ARBA" id="ARBA00022927"/>
    </source>
</evidence>
<evidence type="ECO:0000256" key="9">
    <source>
        <dbReference type="ARBA" id="ARBA00023136"/>
    </source>
</evidence>
<keyword evidence="3 11" id="KW-0813">Transport</keyword>
<comment type="caution">
    <text evidence="12">The sequence shown here is derived from an EMBL/GenBank/DDBJ whole genome shotgun (WGS) entry which is preliminary data.</text>
</comment>
<dbReference type="GO" id="GO:0016192">
    <property type="term" value="P:vesicle-mediated transport"/>
    <property type="evidence" value="ECO:0007669"/>
    <property type="project" value="UniProtKB-KW"/>
</dbReference>
<gene>
    <name evidence="12" type="primary">ERD2</name>
    <name evidence="12" type="ORF">OC842_000446</name>
</gene>